<evidence type="ECO:0000313" key="4">
    <source>
        <dbReference type="Proteomes" id="UP000290253"/>
    </source>
</evidence>
<organism evidence="3 4">
    <name type="scientific">Silvibacterium dinghuense</name>
    <dbReference type="NCBI Taxonomy" id="1560006"/>
    <lineage>
        <taxon>Bacteria</taxon>
        <taxon>Pseudomonadati</taxon>
        <taxon>Acidobacteriota</taxon>
        <taxon>Terriglobia</taxon>
        <taxon>Terriglobales</taxon>
        <taxon>Acidobacteriaceae</taxon>
        <taxon>Silvibacterium</taxon>
    </lineage>
</organism>
<feature type="region of interest" description="Disordered" evidence="1">
    <location>
        <begin position="273"/>
        <end position="293"/>
    </location>
</feature>
<evidence type="ECO:0000256" key="2">
    <source>
        <dbReference type="SAM" id="SignalP"/>
    </source>
</evidence>
<proteinExistence type="predicted"/>
<evidence type="ECO:0000313" key="3">
    <source>
        <dbReference type="EMBL" id="RXS95039.1"/>
    </source>
</evidence>
<gene>
    <name evidence="3" type="ORF">ESZ00_10450</name>
</gene>
<protein>
    <submittedName>
        <fullName evidence="3">Uncharacterized protein</fullName>
    </submittedName>
</protein>
<dbReference type="RefSeq" id="WP_129208208.1">
    <property type="nucleotide sequence ID" value="NZ_BMGU01000003.1"/>
</dbReference>
<reference evidence="3 4" key="1">
    <citation type="journal article" date="2016" name="Int. J. Syst. Evol. Microbiol.">
        <title>Acidipila dinghuensis sp. nov., an acidobacterium isolated from forest soil.</title>
        <authorList>
            <person name="Jiang Y.W."/>
            <person name="Wang J."/>
            <person name="Chen M.H."/>
            <person name="Lv Y.Y."/>
            <person name="Qiu L.H."/>
        </authorList>
    </citation>
    <scope>NUCLEOTIDE SEQUENCE [LARGE SCALE GENOMIC DNA]</scope>
    <source>
        <strain evidence="3 4">DHOF10</strain>
    </source>
</reference>
<evidence type="ECO:0000256" key="1">
    <source>
        <dbReference type="SAM" id="MobiDB-lite"/>
    </source>
</evidence>
<dbReference type="AlphaFoldDB" id="A0A4Q1SCU2"/>
<feature type="signal peptide" evidence="2">
    <location>
        <begin position="1"/>
        <end position="25"/>
    </location>
</feature>
<dbReference type="Proteomes" id="UP000290253">
    <property type="component" value="Unassembled WGS sequence"/>
</dbReference>
<accession>A0A4Q1SCU2</accession>
<sequence>MRRARYPFWMMVLLCAGFLRGTAQEHGPGPCEKGTDASTQGCGAYVSLEHRSLDAMTPEDRELWSSRTRDIAQAAAIHGYNIEGTAASGNPEWMVSQSLCLHCGDTLLLQYRLIHADRAVSAFTVLVPRSGGPVRVVSVLHHNAWDFLPSIQSPGSFALFDTWLPEEERRRALEQRAAAPWLGLGLDYAELTGNRPIVPIEPSLDNATILAPEVILQIDDIRLKRELIFSDREGPEAYRVWNIRMDRNGKILQVKTRAHAAYTAHLLPTAAPAGKLIQPTEQPQGKSIPDVAP</sequence>
<name>A0A4Q1SCU2_9BACT</name>
<comment type="caution">
    <text evidence="3">The sequence shown here is derived from an EMBL/GenBank/DDBJ whole genome shotgun (WGS) entry which is preliminary data.</text>
</comment>
<keyword evidence="2" id="KW-0732">Signal</keyword>
<feature type="chain" id="PRO_5020192495" evidence="2">
    <location>
        <begin position="26"/>
        <end position="293"/>
    </location>
</feature>
<dbReference type="OrthoDB" id="121171at2"/>
<keyword evidence="4" id="KW-1185">Reference proteome</keyword>
<dbReference type="EMBL" id="SDMK01000002">
    <property type="protein sequence ID" value="RXS95039.1"/>
    <property type="molecule type" value="Genomic_DNA"/>
</dbReference>